<sequence>MIFIFISTYAEKSFKQCFSPASTITGNRLTRTITLTLLPNPLIKFIPTDNMCQVLNGKSSTAKILLNSAANGKIQIPATGLGIPFVYQFNQEVKIQYQVPTITEYDLTLDAQYGGFSVLLDGEYEVVGSVSDVFHVLSNQTSCFSSARFTFSLPDWWFAFEVEPVFCDVTNYKVFFEYQTNNRWLRVPVKYIENANIYAKAGDYAAGNQNFLNIKRYLIDVKSATENTKYTSDERDALKALVLTLQTNVSTPIRLSLDYLVKTTTASITTRATYIFSDNQFKCLDSINTRSTINENGLVFKTGYLNSIPCFDVSNTDPKYAIAQYIKQNAASIILTLVVTSSDTTIKYKQNLSLQSFAALPLVQFSLPKADIRKLIDSDQFSNSQTQLFVQIFDAADKYLLDFTSKPVELKRTCVNQRVFHLHQQYSMIAVWNKELQRCKDRPVVTTTVTYTAMKFVNGLYERVELYNVQQTVNYSNPIIYVNISCENIVGDKAKCYKDRENNMKMKEQDKIIYFSESASELAQIQYVVLDTDLSVWTNSLIVFGGLILFTAGFAVYLFVNFKQ</sequence>
<evidence type="ECO:0000256" key="1">
    <source>
        <dbReference type="SAM" id="Phobius"/>
    </source>
</evidence>
<comment type="caution">
    <text evidence="2">The sequence shown here is derived from an EMBL/GenBank/DDBJ whole genome shotgun (WGS) entry which is preliminary data.</text>
</comment>
<organism evidence="2">
    <name type="scientific">Hexamita inflata</name>
    <dbReference type="NCBI Taxonomy" id="28002"/>
    <lineage>
        <taxon>Eukaryota</taxon>
        <taxon>Metamonada</taxon>
        <taxon>Diplomonadida</taxon>
        <taxon>Hexamitidae</taxon>
        <taxon>Hexamitinae</taxon>
        <taxon>Hexamita</taxon>
    </lineage>
</organism>
<keyword evidence="4" id="KW-1185">Reference proteome</keyword>
<name>A0AA86PF16_9EUKA</name>
<protein>
    <submittedName>
        <fullName evidence="2">Uncharacterized protein</fullName>
    </submittedName>
</protein>
<keyword evidence="1" id="KW-0472">Membrane</keyword>
<evidence type="ECO:0000313" key="2">
    <source>
        <dbReference type="EMBL" id="CAI9934607.1"/>
    </source>
</evidence>
<dbReference type="EMBL" id="CAXDID020000417">
    <property type="protein sequence ID" value="CAL6089231.1"/>
    <property type="molecule type" value="Genomic_DNA"/>
</dbReference>
<reference evidence="2" key="1">
    <citation type="submission" date="2023-06" db="EMBL/GenBank/DDBJ databases">
        <authorList>
            <person name="Kurt Z."/>
        </authorList>
    </citation>
    <scope>NUCLEOTIDE SEQUENCE</scope>
</reference>
<keyword evidence="1" id="KW-1133">Transmembrane helix</keyword>
<dbReference type="Proteomes" id="UP001642409">
    <property type="component" value="Unassembled WGS sequence"/>
</dbReference>
<gene>
    <name evidence="2" type="ORF">HINF_LOCUS22252</name>
    <name evidence="3" type="ORF">HINF_LOCUS64716</name>
</gene>
<dbReference type="AlphaFoldDB" id="A0AA86PF16"/>
<evidence type="ECO:0000313" key="4">
    <source>
        <dbReference type="Proteomes" id="UP001642409"/>
    </source>
</evidence>
<proteinExistence type="predicted"/>
<keyword evidence="1" id="KW-0812">Transmembrane</keyword>
<dbReference type="EMBL" id="CATOUU010000574">
    <property type="protein sequence ID" value="CAI9934607.1"/>
    <property type="molecule type" value="Genomic_DNA"/>
</dbReference>
<accession>A0AA86PF16</accession>
<evidence type="ECO:0000313" key="3">
    <source>
        <dbReference type="EMBL" id="CAL6089231.1"/>
    </source>
</evidence>
<feature type="transmembrane region" description="Helical" evidence="1">
    <location>
        <begin position="541"/>
        <end position="560"/>
    </location>
</feature>
<reference evidence="3 4" key="2">
    <citation type="submission" date="2024-07" db="EMBL/GenBank/DDBJ databases">
        <authorList>
            <person name="Akdeniz Z."/>
        </authorList>
    </citation>
    <scope>NUCLEOTIDE SEQUENCE [LARGE SCALE GENOMIC DNA]</scope>
</reference>